<feature type="coiled-coil region" evidence="1">
    <location>
        <begin position="365"/>
        <end position="392"/>
    </location>
</feature>
<dbReference type="Proteomes" id="UP000276133">
    <property type="component" value="Unassembled WGS sequence"/>
</dbReference>
<dbReference type="AlphaFoldDB" id="A0A3M7SKS4"/>
<evidence type="ECO:0000313" key="3">
    <source>
        <dbReference type="Proteomes" id="UP000276133"/>
    </source>
</evidence>
<dbReference type="EMBL" id="REGN01001193">
    <property type="protein sequence ID" value="RNA36383.1"/>
    <property type="molecule type" value="Genomic_DNA"/>
</dbReference>
<organism evidence="2 3">
    <name type="scientific">Brachionus plicatilis</name>
    <name type="common">Marine rotifer</name>
    <name type="synonym">Brachionus muelleri</name>
    <dbReference type="NCBI Taxonomy" id="10195"/>
    <lineage>
        <taxon>Eukaryota</taxon>
        <taxon>Metazoa</taxon>
        <taxon>Spiralia</taxon>
        <taxon>Gnathifera</taxon>
        <taxon>Rotifera</taxon>
        <taxon>Eurotatoria</taxon>
        <taxon>Monogononta</taxon>
        <taxon>Pseudotrocha</taxon>
        <taxon>Ploima</taxon>
        <taxon>Brachionidae</taxon>
        <taxon>Brachionus</taxon>
    </lineage>
</organism>
<comment type="caution">
    <text evidence="2">The sequence shown here is derived from an EMBL/GenBank/DDBJ whole genome shotgun (WGS) entry which is preliminary data.</text>
</comment>
<keyword evidence="3" id="KW-1185">Reference proteome</keyword>
<protein>
    <submittedName>
        <fullName evidence="2">Uncharacterized protein</fullName>
    </submittedName>
</protein>
<evidence type="ECO:0000313" key="2">
    <source>
        <dbReference type="EMBL" id="RNA36383.1"/>
    </source>
</evidence>
<reference evidence="2 3" key="1">
    <citation type="journal article" date="2018" name="Sci. Rep.">
        <title>Genomic signatures of local adaptation to the degree of environmental predictability in rotifers.</title>
        <authorList>
            <person name="Franch-Gras L."/>
            <person name="Hahn C."/>
            <person name="Garcia-Roger E.M."/>
            <person name="Carmona M.J."/>
            <person name="Serra M."/>
            <person name="Gomez A."/>
        </authorList>
    </citation>
    <scope>NUCLEOTIDE SEQUENCE [LARGE SCALE GENOMIC DNA]</scope>
    <source>
        <strain evidence="2">HYR1</strain>
    </source>
</reference>
<sequence>MKFLLFSLANDQIIISLLLAKEETSSIKNEEPIEFKTSHLQSEEFGQTNFEPKTSMERLEKIKSQTVLSNPTIGKLHTETAETFKTDSVVNQNPEIKVQDQESSDKKYVTKIQCFNLPRESYTQGDEQAPIELNNNYNHMESRVSTENVSDYQKVAALNTESSENEEDKLEPIREIDNNLEMAQPTTIDQNMNQATILTLNKYARCREIIELYNTYKADDLDNQLDPDIQCVPMLQQNLTENQIKINETRHISFGLPGQDKFSECEEIGLDESDEIKPILSHEPNLITGYQKSKATAISLPMENNFSISSSSLDSLENEIPNESNSNVQYVKQLDTIDKIESLKPFNLNRFEKVESPIDQVEEFKEILNLENTFVKSEIDELNQKIDNQNITLINVPMEMIKSESEDELESISDGSLIEQQNLNIRKETKPFITAEKKSENIFNASKIQNVSLYDSQEADELSFDKESEHDAKYSFDETRIETYEIQNRFHSYNLAKTEQNSMQFEETDSFSLESMDENYLIPISKVNIVSSQP</sequence>
<evidence type="ECO:0000256" key="1">
    <source>
        <dbReference type="SAM" id="Coils"/>
    </source>
</evidence>
<proteinExistence type="predicted"/>
<feature type="non-terminal residue" evidence="2">
    <location>
        <position position="534"/>
    </location>
</feature>
<name>A0A3M7SKS4_BRAPC</name>
<gene>
    <name evidence="2" type="ORF">BpHYR1_039757</name>
</gene>
<accession>A0A3M7SKS4</accession>
<keyword evidence="1" id="KW-0175">Coiled coil</keyword>